<dbReference type="SMART" id="SM00342">
    <property type="entry name" value="HTH_ARAC"/>
    <property type="match status" value="1"/>
</dbReference>
<keyword evidence="6" id="KW-1185">Reference proteome</keyword>
<dbReference type="InterPro" id="IPR018060">
    <property type="entry name" value="HTH_AraC"/>
</dbReference>
<name>A0A840LDH1_9BURK</name>
<dbReference type="RefSeq" id="WP_184300358.1">
    <property type="nucleotide sequence ID" value="NZ_JACHLP010000005.1"/>
</dbReference>
<dbReference type="PANTHER" id="PTHR47893:SF1">
    <property type="entry name" value="REGULATORY PROTEIN PCHR"/>
    <property type="match status" value="1"/>
</dbReference>
<reference evidence="5 6" key="1">
    <citation type="submission" date="2020-08" db="EMBL/GenBank/DDBJ databases">
        <title>Functional genomics of gut bacteria from endangered species of beetles.</title>
        <authorList>
            <person name="Carlos-Shanley C."/>
        </authorList>
    </citation>
    <scope>NUCLEOTIDE SEQUENCE [LARGE SCALE GENOMIC DNA]</scope>
    <source>
        <strain evidence="5 6">S00239</strain>
    </source>
</reference>
<evidence type="ECO:0000313" key="6">
    <source>
        <dbReference type="Proteomes" id="UP000562027"/>
    </source>
</evidence>
<organism evidence="5 6">
    <name type="scientific">Roseateles oligotrophus</name>
    <dbReference type="NCBI Taxonomy" id="1769250"/>
    <lineage>
        <taxon>Bacteria</taxon>
        <taxon>Pseudomonadati</taxon>
        <taxon>Pseudomonadota</taxon>
        <taxon>Betaproteobacteria</taxon>
        <taxon>Burkholderiales</taxon>
        <taxon>Sphaerotilaceae</taxon>
        <taxon>Roseateles</taxon>
    </lineage>
</organism>
<evidence type="ECO:0000259" key="4">
    <source>
        <dbReference type="PROSITE" id="PS01124"/>
    </source>
</evidence>
<dbReference type="PROSITE" id="PS01124">
    <property type="entry name" value="HTH_ARAC_FAMILY_2"/>
    <property type="match status" value="1"/>
</dbReference>
<evidence type="ECO:0000256" key="3">
    <source>
        <dbReference type="ARBA" id="ARBA00023163"/>
    </source>
</evidence>
<dbReference type="GO" id="GO:0043565">
    <property type="term" value="F:sequence-specific DNA binding"/>
    <property type="evidence" value="ECO:0007669"/>
    <property type="project" value="InterPro"/>
</dbReference>
<dbReference type="InterPro" id="IPR018062">
    <property type="entry name" value="HTH_AraC-typ_CS"/>
</dbReference>
<dbReference type="Proteomes" id="UP000562027">
    <property type="component" value="Unassembled WGS sequence"/>
</dbReference>
<sequence length="314" mass="34507">MSYRLSSTDLISTKEHGGLAWERSRIPAELGIGYADRLRLDEGLTLAISRYRPQRDLLEESVIERDTPSLTVTIALAGASSYQSSAGAVLDFLAGHTTVTAARATRGLRRYRAGDDVCQLRLIVDTVALRRYSLEALALAPAQSAGSACQVFHGASKPVLSRLAQRLLQGHARPDASLLEIQIAALSLLAEQGRCMAPPAKPAAWRPDEYRRICAARELIHQHFDQALTVAWLCAQVGSNEFTLKQGFRELFGSTPYRMLTEVRMQAALDLLAAGERVSSVAYRTGFQHPSNFSAAFRRYFGYAPKSVPDRSVE</sequence>
<gene>
    <name evidence="5" type="ORF">HNP55_002784</name>
</gene>
<comment type="caution">
    <text evidence="5">The sequence shown here is derived from an EMBL/GenBank/DDBJ whole genome shotgun (WGS) entry which is preliminary data.</text>
</comment>
<protein>
    <submittedName>
        <fullName evidence="5">AraC-like DNA-binding protein</fullName>
    </submittedName>
</protein>
<evidence type="ECO:0000256" key="1">
    <source>
        <dbReference type="ARBA" id="ARBA00023015"/>
    </source>
</evidence>
<proteinExistence type="predicted"/>
<dbReference type="EMBL" id="JACHLP010000005">
    <property type="protein sequence ID" value="MBB4844248.1"/>
    <property type="molecule type" value="Genomic_DNA"/>
</dbReference>
<dbReference type="AlphaFoldDB" id="A0A840LDH1"/>
<dbReference type="Gene3D" id="1.10.10.60">
    <property type="entry name" value="Homeodomain-like"/>
    <property type="match status" value="1"/>
</dbReference>
<dbReference type="InterPro" id="IPR009057">
    <property type="entry name" value="Homeodomain-like_sf"/>
</dbReference>
<keyword evidence="1" id="KW-0805">Transcription regulation</keyword>
<evidence type="ECO:0000256" key="2">
    <source>
        <dbReference type="ARBA" id="ARBA00023125"/>
    </source>
</evidence>
<accession>A0A840LDH1</accession>
<dbReference type="GO" id="GO:0003700">
    <property type="term" value="F:DNA-binding transcription factor activity"/>
    <property type="evidence" value="ECO:0007669"/>
    <property type="project" value="InterPro"/>
</dbReference>
<dbReference type="SUPFAM" id="SSF46689">
    <property type="entry name" value="Homeodomain-like"/>
    <property type="match status" value="2"/>
</dbReference>
<evidence type="ECO:0000313" key="5">
    <source>
        <dbReference type="EMBL" id="MBB4844248.1"/>
    </source>
</evidence>
<dbReference type="Pfam" id="PF12833">
    <property type="entry name" value="HTH_18"/>
    <property type="match status" value="1"/>
</dbReference>
<keyword evidence="3" id="KW-0804">Transcription</keyword>
<dbReference type="PANTHER" id="PTHR47893">
    <property type="entry name" value="REGULATORY PROTEIN PCHR"/>
    <property type="match status" value="1"/>
</dbReference>
<dbReference type="PROSITE" id="PS00041">
    <property type="entry name" value="HTH_ARAC_FAMILY_1"/>
    <property type="match status" value="1"/>
</dbReference>
<keyword evidence="2 5" id="KW-0238">DNA-binding</keyword>
<dbReference type="InterPro" id="IPR053142">
    <property type="entry name" value="PchR_regulatory_protein"/>
</dbReference>
<feature type="domain" description="HTH araC/xylS-type" evidence="4">
    <location>
        <begin position="214"/>
        <end position="311"/>
    </location>
</feature>